<feature type="transmembrane region" description="Helical" evidence="1">
    <location>
        <begin position="15"/>
        <end position="33"/>
    </location>
</feature>
<accession>A0A3P7Y6S7</accession>
<dbReference type="EMBL" id="UZAH01026638">
    <property type="protein sequence ID" value="VDO83470.1"/>
    <property type="molecule type" value="Genomic_DNA"/>
</dbReference>
<reference evidence="2 3" key="1">
    <citation type="submission" date="2018-11" db="EMBL/GenBank/DDBJ databases">
        <authorList>
            <consortium name="Pathogen Informatics"/>
        </authorList>
    </citation>
    <scope>NUCLEOTIDE SEQUENCE [LARGE SCALE GENOMIC DNA]</scope>
</reference>
<reference evidence="4" key="2">
    <citation type="submission" date="2019-09" db="UniProtKB">
        <authorList>
            <consortium name="WormBaseParasite"/>
        </authorList>
    </citation>
    <scope>IDENTIFICATION</scope>
</reference>
<gene>
    <name evidence="2" type="ORF">HPBE_LOCUS10066</name>
</gene>
<keyword evidence="1" id="KW-1133">Transmembrane helix</keyword>
<keyword evidence="1" id="KW-0812">Transmembrane</keyword>
<evidence type="ECO:0000313" key="3">
    <source>
        <dbReference type="Proteomes" id="UP000050761"/>
    </source>
</evidence>
<dbReference type="Proteomes" id="UP000050761">
    <property type="component" value="Unassembled WGS sequence"/>
</dbReference>
<keyword evidence="1" id="KW-0472">Membrane</keyword>
<evidence type="ECO:0000313" key="4">
    <source>
        <dbReference type="WBParaSite" id="HPBE_0001006501-mRNA-1"/>
    </source>
</evidence>
<dbReference type="AlphaFoldDB" id="A0A3P7Y6S7"/>
<dbReference type="WBParaSite" id="HPBE_0001006501-mRNA-1">
    <property type="protein sequence ID" value="HPBE_0001006501-mRNA-1"/>
    <property type="gene ID" value="HPBE_0001006501"/>
</dbReference>
<proteinExistence type="predicted"/>
<evidence type="ECO:0000256" key="1">
    <source>
        <dbReference type="SAM" id="Phobius"/>
    </source>
</evidence>
<name>A0A3P7Y6S7_HELPZ</name>
<sequence>MACEGSERCCQRTKVAIIAGVAIIVGFVVYAAYRNKKVKNPSASDKRMPSAGSFSSRYGFSGGTAPAFFANISTVRFGFT</sequence>
<keyword evidence="3" id="KW-1185">Reference proteome</keyword>
<protein>
    <submittedName>
        <fullName evidence="4">CX domain-containing protein</fullName>
    </submittedName>
</protein>
<evidence type="ECO:0000313" key="2">
    <source>
        <dbReference type="EMBL" id="VDO83470.1"/>
    </source>
</evidence>
<organism evidence="2">
    <name type="scientific">Heligmosomoides polygyrus</name>
    <name type="common">Parasitic roundworm</name>
    <dbReference type="NCBI Taxonomy" id="6339"/>
    <lineage>
        <taxon>Eukaryota</taxon>
        <taxon>Metazoa</taxon>
        <taxon>Ecdysozoa</taxon>
        <taxon>Nematoda</taxon>
        <taxon>Chromadorea</taxon>
        <taxon>Rhabditida</taxon>
        <taxon>Rhabditina</taxon>
        <taxon>Rhabditomorpha</taxon>
        <taxon>Strongyloidea</taxon>
        <taxon>Heligmosomidae</taxon>
        <taxon>Heligmosomoides</taxon>
    </lineage>
</organism>